<dbReference type="PROSITE" id="PS50102">
    <property type="entry name" value="RRM"/>
    <property type="match status" value="1"/>
</dbReference>
<dbReference type="SUPFAM" id="SSF52058">
    <property type="entry name" value="L domain-like"/>
    <property type="match status" value="1"/>
</dbReference>
<keyword evidence="4" id="KW-1185">Reference proteome</keyword>
<dbReference type="InterPro" id="IPR032675">
    <property type="entry name" value="LRR_dom_sf"/>
</dbReference>
<dbReference type="SUPFAM" id="SSF54928">
    <property type="entry name" value="RNA-binding domain, RBD"/>
    <property type="match status" value="1"/>
</dbReference>
<evidence type="ECO:0000313" key="3">
    <source>
        <dbReference type="EMBL" id="KAE8659943.1"/>
    </source>
</evidence>
<evidence type="ECO:0000259" key="2">
    <source>
        <dbReference type="PROSITE" id="PS50102"/>
    </source>
</evidence>
<feature type="domain" description="RRM" evidence="2">
    <location>
        <begin position="193"/>
        <end position="273"/>
    </location>
</feature>
<organism evidence="3 4">
    <name type="scientific">Hibiscus syriacus</name>
    <name type="common">Rose of Sharon</name>
    <dbReference type="NCBI Taxonomy" id="106335"/>
    <lineage>
        <taxon>Eukaryota</taxon>
        <taxon>Viridiplantae</taxon>
        <taxon>Streptophyta</taxon>
        <taxon>Embryophyta</taxon>
        <taxon>Tracheophyta</taxon>
        <taxon>Spermatophyta</taxon>
        <taxon>Magnoliopsida</taxon>
        <taxon>eudicotyledons</taxon>
        <taxon>Gunneridae</taxon>
        <taxon>Pentapetalae</taxon>
        <taxon>rosids</taxon>
        <taxon>malvids</taxon>
        <taxon>Malvales</taxon>
        <taxon>Malvaceae</taxon>
        <taxon>Malvoideae</taxon>
        <taxon>Hibiscus</taxon>
    </lineage>
</organism>
<dbReference type="InterPro" id="IPR035979">
    <property type="entry name" value="RBD_domain_sf"/>
</dbReference>
<dbReference type="Proteomes" id="UP000436088">
    <property type="component" value="Unassembled WGS sequence"/>
</dbReference>
<proteinExistence type="predicted"/>
<accession>A0A6A2WK73</accession>
<evidence type="ECO:0000313" key="4">
    <source>
        <dbReference type="Proteomes" id="UP000436088"/>
    </source>
</evidence>
<dbReference type="InterPro" id="IPR050441">
    <property type="entry name" value="RBM"/>
</dbReference>
<dbReference type="InterPro" id="IPR000504">
    <property type="entry name" value="RRM_dom"/>
</dbReference>
<dbReference type="InterPro" id="IPR012677">
    <property type="entry name" value="Nucleotide-bd_a/b_plait_sf"/>
</dbReference>
<comment type="caution">
    <text evidence="3">The sequence shown here is derived from an EMBL/GenBank/DDBJ whole genome shotgun (WGS) entry which is preliminary data.</text>
</comment>
<keyword evidence="1" id="KW-0694">RNA-binding</keyword>
<dbReference type="Pfam" id="PF00076">
    <property type="entry name" value="RRM_1"/>
    <property type="match status" value="1"/>
</dbReference>
<evidence type="ECO:0000256" key="1">
    <source>
        <dbReference type="PROSITE-ProRule" id="PRU00176"/>
    </source>
</evidence>
<sequence>MLPKEIGQLNRLKLLDLTDCTNLEVIAPDVLSSLSSLEELYLYGSFDGWEVEGIENPRSNASLVELQCLSHLTTLEVGLRDVQAMPKDDMFFGKLERYKISIGDRTWYEWHGGGRMKTSRMLKFKTKRSINLYDGIKLLLRNVRDPRPPLFVAVRRRRLLSIASYLILSEWVCFESWNQSCEMSIQTMRDSGFTVFVNYVNKRTLISSLKEAFQVYGDVLDVFIVYNRMKRKSVGYTFAFVRFRNRFEVNLAVRRVDGRVMDGYKIRVFHAINSGSLSKKVDVVRSLKKNWQPILRDARSFKEVEGGALVEGGKPVLKTVGQQVGNHSGSVAVVHVSVAEDSEASSSSNPVAGSKSVLISKKELSWRESSLVGKVKNRFNDQDTQGFFCLRRKVLSQGFLSEAVAASTTFVFAVFTLSFDRSSLDFISLTQ</sequence>
<dbReference type="AlphaFoldDB" id="A0A6A2WK73"/>
<dbReference type="Gene3D" id="3.80.10.10">
    <property type="entry name" value="Ribonuclease Inhibitor"/>
    <property type="match status" value="1"/>
</dbReference>
<dbReference type="Gene3D" id="3.30.70.330">
    <property type="match status" value="1"/>
</dbReference>
<protein>
    <recommendedName>
        <fullName evidence="2">RRM domain-containing protein</fullName>
    </recommendedName>
</protein>
<name>A0A6A2WK73_HIBSY</name>
<dbReference type="GO" id="GO:0003723">
    <property type="term" value="F:RNA binding"/>
    <property type="evidence" value="ECO:0007669"/>
    <property type="project" value="UniProtKB-UniRule"/>
</dbReference>
<gene>
    <name evidence="3" type="ORF">F3Y22_tig00116959pilonHSYRG00044</name>
</gene>
<reference evidence="3" key="1">
    <citation type="submission" date="2019-09" db="EMBL/GenBank/DDBJ databases">
        <title>Draft genome information of white flower Hibiscus syriacus.</title>
        <authorList>
            <person name="Kim Y.-M."/>
        </authorList>
    </citation>
    <scope>NUCLEOTIDE SEQUENCE [LARGE SCALE GENOMIC DNA]</scope>
    <source>
        <strain evidence="3">YM2019G1</strain>
    </source>
</reference>
<dbReference type="EMBL" id="VEPZ02001734">
    <property type="protein sequence ID" value="KAE8659943.1"/>
    <property type="molecule type" value="Genomic_DNA"/>
</dbReference>
<dbReference type="SMART" id="SM00360">
    <property type="entry name" value="RRM"/>
    <property type="match status" value="1"/>
</dbReference>
<dbReference type="PANTHER" id="PTHR48034">
    <property type="entry name" value="TRANSFORMER-2 SEX-DETERMINING PROTEIN-RELATED"/>
    <property type="match status" value="1"/>
</dbReference>